<evidence type="ECO:0000313" key="5">
    <source>
        <dbReference type="Proteomes" id="UP000728032"/>
    </source>
</evidence>
<dbReference type="EMBL" id="OC924315">
    <property type="protein sequence ID" value="CAD7655440.1"/>
    <property type="molecule type" value="Genomic_DNA"/>
</dbReference>
<dbReference type="EMBL" id="CAJPVJ010009490">
    <property type="protein sequence ID" value="CAG2172627.1"/>
    <property type="molecule type" value="Genomic_DNA"/>
</dbReference>
<keyword evidence="5" id="KW-1185">Reference proteome</keyword>
<feature type="signal peptide" evidence="2">
    <location>
        <begin position="1"/>
        <end position="16"/>
    </location>
</feature>
<dbReference type="PROSITE" id="PS00028">
    <property type="entry name" value="ZINC_FINGER_C2H2_1"/>
    <property type="match status" value="1"/>
</dbReference>
<reference evidence="4" key="1">
    <citation type="submission" date="2020-11" db="EMBL/GenBank/DDBJ databases">
        <authorList>
            <person name="Tran Van P."/>
        </authorList>
    </citation>
    <scope>NUCLEOTIDE SEQUENCE</scope>
</reference>
<dbReference type="AlphaFoldDB" id="A0A7R9M9A8"/>
<organism evidence="4">
    <name type="scientific">Oppiella nova</name>
    <dbReference type="NCBI Taxonomy" id="334625"/>
    <lineage>
        <taxon>Eukaryota</taxon>
        <taxon>Metazoa</taxon>
        <taxon>Ecdysozoa</taxon>
        <taxon>Arthropoda</taxon>
        <taxon>Chelicerata</taxon>
        <taxon>Arachnida</taxon>
        <taxon>Acari</taxon>
        <taxon>Acariformes</taxon>
        <taxon>Sarcoptiformes</taxon>
        <taxon>Oribatida</taxon>
        <taxon>Brachypylina</taxon>
        <taxon>Oppioidea</taxon>
        <taxon>Oppiidae</taxon>
        <taxon>Oppiella</taxon>
    </lineage>
</organism>
<keyword evidence="1" id="KW-0862">Zinc</keyword>
<dbReference type="Proteomes" id="UP000728032">
    <property type="component" value="Unassembled WGS sequence"/>
</dbReference>
<gene>
    <name evidence="4" type="ORF">ONB1V03_LOCUS12083</name>
</gene>
<evidence type="ECO:0000259" key="3">
    <source>
        <dbReference type="PROSITE" id="PS50157"/>
    </source>
</evidence>
<evidence type="ECO:0000313" key="4">
    <source>
        <dbReference type="EMBL" id="CAD7655440.1"/>
    </source>
</evidence>
<feature type="chain" id="PRO_5035592583" description="C2H2-type domain-containing protein" evidence="2">
    <location>
        <begin position="17"/>
        <end position="391"/>
    </location>
</feature>
<dbReference type="InterPro" id="IPR013087">
    <property type="entry name" value="Znf_C2H2_type"/>
</dbReference>
<accession>A0A7R9M9A8</accession>
<sequence>MSSWIRFLCSLKACLCLVLNSQPFQSQGMGAPDRAIRTGTDHPYDLSRVSSSHLVIGCIVTSGPMTRKHTTRMANSVTAKTIIAFEGPTTSRFLTFQWFANSYDSFCDTISSNWLQSAYYSRDTGKQMRIRNTFATLLTDKCKEMSPRCECSLIDVFDAQALLNQSIGFHEIGLMKKSELRQFITSVHHKDVCKLCHKVLSKNITWIGVHFRRHFDVLPLQLVHKLKEYEQQHKTSTYRCAVKDPTTWDTVYVCDYDDCGLQFGTLNALAIHRSRIHSQIAPGVTVRQTLHCHWPQCQFRTMSAQHLTLHTKNNHTTHVETSCLFKSTKTYSTNRSSAKSVDNSVKREVVEPNVLCLEATNSSSDPAFEYQSQRIARALTRVKSEPQDSGD</sequence>
<name>A0A7R9M9A8_9ACAR</name>
<keyword evidence="2" id="KW-0732">Signal</keyword>
<proteinExistence type="predicted"/>
<dbReference type="GO" id="GO:0008270">
    <property type="term" value="F:zinc ion binding"/>
    <property type="evidence" value="ECO:0007669"/>
    <property type="project" value="UniProtKB-KW"/>
</dbReference>
<dbReference type="PROSITE" id="PS50157">
    <property type="entry name" value="ZINC_FINGER_C2H2_2"/>
    <property type="match status" value="1"/>
</dbReference>
<keyword evidence="1" id="KW-0479">Metal-binding</keyword>
<dbReference type="SMART" id="SM00355">
    <property type="entry name" value="ZnF_C2H2"/>
    <property type="match status" value="2"/>
</dbReference>
<keyword evidence="1" id="KW-0863">Zinc-finger</keyword>
<protein>
    <recommendedName>
        <fullName evidence="3">C2H2-type domain-containing protein</fullName>
    </recommendedName>
</protein>
<evidence type="ECO:0000256" key="1">
    <source>
        <dbReference type="PROSITE-ProRule" id="PRU00042"/>
    </source>
</evidence>
<evidence type="ECO:0000256" key="2">
    <source>
        <dbReference type="SAM" id="SignalP"/>
    </source>
</evidence>
<feature type="domain" description="C2H2-type" evidence="3">
    <location>
        <begin position="252"/>
        <end position="282"/>
    </location>
</feature>